<dbReference type="OrthoDB" id="1865221at2759"/>
<keyword evidence="2" id="KW-1185">Reference proteome</keyword>
<keyword evidence="1" id="KW-0689">Ribosomal protein</keyword>
<dbReference type="PANTHER" id="PTHR46996:SF6">
    <property type="entry name" value="OS05G0488500 PROTEIN"/>
    <property type="match status" value="1"/>
</dbReference>
<evidence type="ECO:0000313" key="2">
    <source>
        <dbReference type="Proteomes" id="UP000245207"/>
    </source>
</evidence>
<proteinExistence type="predicted"/>
<keyword evidence="1" id="KW-0687">Ribonucleoprotein</keyword>
<reference evidence="1 2" key="1">
    <citation type="journal article" date="2018" name="Mol. Plant">
        <title>The genome of Artemisia annua provides insight into the evolution of Asteraceae family and artemisinin biosynthesis.</title>
        <authorList>
            <person name="Shen Q."/>
            <person name="Zhang L."/>
            <person name="Liao Z."/>
            <person name="Wang S."/>
            <person name="Yan T."/>
            <person name="Shi P."/>
            <person name="Liu M."/>
            <person name="Fu X."/>
            <person name="Pan Q."/>
            <person name="Wang Y."/>
            <person name="Lv Z."/>
            <person name="Lu X."/>
            <person name="Zhang F."/>
            <person name="Jiang W."/>
            <person name="Ma Y."/>
            <person name="Chen M."/>
            <person name="Hao X."/>
            <person name="Li L."/>
            <person name="Tang Y."/>
            <person name="Lv G."/>
            <person name="Zhou Y."/>
            <person name="Sun X."/>
            <person name="Brodelius P.E."/>
            <person name="Rose J.K.C."/>
            <person name="Tang K."/>
        </authorList>
    </citation>
    <scope>NUCLEOTIDE SEQUENCE [LARGE SCALE GENOMIC DNA]</scope>
    <source>
        <strain evidence="2">cv. Huhao1</strain>
        <tissue evidence="1">Leaf</tissue>
    </source>
</reference>
<dbReference type="GO" id="GO:0005840">
    <property type="term" value="C:ribosome"/>
    <property type="evidence" value="ECO:0007669"/>
    <property type="project" value="UniProtKB-KW"/>
</dbReference>
<dbReference type="STRING" id="35608.A0A2U1PR06"/>
<dbReference type="PANTHER" id="PTHR46996">
    <property type="entry name" value="OS05G0488500 PROTEIN"/>
    <property type="match status" value="1"/>
</dbReference>
<evidence type="ECO:0000313" key="1">
    <source>
        <dbReference type="EMBL" id="PWA88157.1"/>
    </source>
</evidence>
<dbReference type="Proteomes" id="UP000245207">
    <property type="component" value="Unassembled WGS sequence"/>
</dbReference>
<comment type="caution">
    <text evidence="1">The sequence shown here is derived from an EMBL/GenBank/DDBJ whole genome shotgun (WGS) entry which is preliminary data.</text>
</comment>
<accession>A0A2U1PR06</accession>
<protein>
    <submittedName>
        <fullName evidence="1">Ribosomal protein L34Ae</fullName>
    </submittedName>
</protein>
<gene>
    <name evidence="1" type="ORF">CTI12_AA123790</name>
</gene>
<organism evidence="1 2">
    <name type="scientific">Artemisia annua</name>
    <name type="common">Sweet wormwood</name>
    <dbReference type="NCBI Taxonomy" id="35608"/>
    <lineage>
        <taxon>Eukaryota</taxon>
        <taxon>Viridiplantae</taxon>
        <taxon>Streptophyta</taxon>
        <taxon>Embryophyta</taxon>
        <taxon>Tracheophyta</taxon>
        <taxon>Spermatophyta</taxon>
        <taxon>Magnoliopsida</taxon>
        <taxon>eudicotyledons</taxon>
        <taxon>Gunneridae</taxon>
        <taxon>Pentapetalae</taxon>
        <taxon>asterids</taxon>
        <taxon>campanulids</taxon>
        <taxon>Asterales</taxon>
        <taxon>Asteraceae</taxon>
        <taxon>Asteroideae</taxon>
        <taxon>Anthemideae</taxon>
        <taxon>Artemisiinae</taxon>
        <taxon>Artemisia</taxon>
    </lineage>
</organism>
<name>A0A2U1PR06_ARTAN</name>
<dbReference type="AlphaFoldDB" id="A0A2U1PR06"/>
<sequence>MVTIYEFFEAKTRKCGRKGCRGLRKGVEFDIQLESEECVKYNEFLGLGKRWVDFDDHVVVPLEFGEGGCKEELEAELRKMAPVNGRTVLVFREKCGCPKGRLEVWGAKRNSGIRVPLAVVNLMIIVDLLMGVLVCQGSGDEFADWANGS</sequence>
<dbReference type="EMBL" id="PKPP01000841">
    <property type="protein sequence ID" value="PWA88157.1"/>
    <property type="molecule type" value="Genomic_DNA"/>
</dbReference>